<feature type="domain" description="Callose synthase helical" evidence="2">
    <location>
        <begin position="65"/>
        <end position="239"/>
    </location>
</feature>
<evidence type="ECO:0000313" key="3">
    <source>
        <dbReference type="EMBL" id="GBG74979.1"/>
    </source>
</evidence>
<dbReference type="InterPro" id="IPR003440">
    <property type="entry name" value="Glyco_trans_48_dom"/>
</dbReference>
<dbReference type="OMA" id="YNIREHY"/>
<dbReference type="GO" id="GO:0003843">
    <property type="term" value="F:1,3-beta-D-glucan synthase activity"/>
    <property type="evidence" value="ECO:0007669"/>
    <property type="project" value="InterPro"/>
</dbReference>
<dbReference type="EMBL" id="BFEA01000214">
    <property type="protein sequence ID" value="GBG74979.1"/>
    <property type="molecule type" value="Genomic_DNA"/>
</dbReference>
<dbReference type="GO" id="GO:0000148">
    <property type="term" value="C:1,3-beta-D-glucan synthase complex"/>
    <property type="evidence" value="ECO:0007669"/>
    <property type="project" value="InterPro"/>
</dbReference>
<name>A0A388KY49_CHABU</name>
<comment type="caution">
    <text evidence="3">The sequence shown here is derived from an EMBL/GenBank/DDBJ whole genome shotgun (WGS) entry which is preliminary data.</text>
</comment>
<evidence type="ECO:0000259" key="2">
    <source>
        <dbReference type="Pfam" id="PF25968"/>
    </source>
</evidence>
<dbReference type="Proteomes" id="UP000265515">
    <property type="component" value="Unassembled WGS sequence"/>
</dbReference>
<dbReference type="Pfam" id="PF25968">
    <property type="entry name" value="CALS1"/>
    <property type="match status" value="1"/>
</dbReference>
<proteinExistence type="predicted"/>
<organism evidence="3 4">
    <name type="scientific">Chara braunii</name>
    <name type="common">Braun's stonewort</name>
    <dbReference type="NCBI Taxonomy" id="69332"/>
    <lineage>
        <taxon>Eukaryota</taxon>
        <taxon>Viridiplantae</taxon>
        <taxon>Streptophyta</taxon>
        <taxon>Charophyceae</taxon>
        <taxon>Charales</taxon>
        <taxon>Characeae</taxon>
        <taxon>Chara</taxon>
    </lineage>
</organism>
<evidence type="ECO:0000313" key="4">
    <source>
        <dbReference type="Proteomes" id="UP000265515"/>
    </source>
</evidence>
<dbReference type="OrthoDB" id="1880850at2759"/>
<dbReference type="InterPro" id="IPR058851">
    <property type="entry name" value="CALS1_helical"/>
</dbReference>
<gene>
    <name evidence="3" type="ORF">CBR_g19492</name>
</gene>
<dbReference type="GO" id="GO:0006075">
    <property type="term" value="P:(1-&gt;3)-beta-D-glucan biosynthetic process"/>
    <property type="evidence" value="ECO:0007669"/>
    <property type="project" value="InterPro"/>
</dbReference>
<reference evidence="3 4" key="1">
    <citation type="journal article" date="2018" name="Cell">
        <title>The Chara Genome: Secondary Complexity and Implications for Plant Terrestrialization.</title>
        <authorList>
            <person name="Nishiyama T."/>
            <person name="Sakayama H."/>
            <person name="Vries J.D."/>
            <person name="Buschmann H."/>
            <person name="Saint-Marcoux D."/>
            <person name="Ullrich K.K."/>
            <person name="Haas F.B."/>
            <person name="Vanderstraeten L."/>
            <person name="Becker D."/>
            <person name="Lang D."/>
            <person name="Vosolsobe S."/>
            <person name="Rombauts S."/>
            <person name="Wilhelmsson P.K.I."/>
            <person name="Janitza P."/>
            <person name="Kern R."/>
            <person name="Heyl A."/>
            <person name="Rumpler F."/>
            <person name="Villalobos L.I.A.C."/>
            <person name="Clay J.M."/>
            <person name="Skokan R."/>
            <person name="Toyoda A."/>
            <person name="Suzuki Y."/>
            <person name="Kagoshima H."/>
            <person name="Schijlen E."/>
            <person name="Tajeshwar N."/>
            <person name="Catarino B."/>
            <person name="Hetherington A.J."/>
            <person name="Saltykova A."/>
            <person name="Bonnot C."/>
            <person name="Breuninger H."/>
            <person name="Symeonidi A."/>
            <person name="Radhakrishnan G.V."/>
            <person name="Van Nieuwerburgh F."/>
            <person name="Deforce D."/>
            <person name="Chang C."/>
            <person name="Karol K.G."/>
            <person name="Hedrich R."/>
            <person name="Ulvskov P."/>
            <person name="Glockner G."/>
            <person name="Delwiche C.F."/>
            <person name="Petrasek J."/>
            <person name="Van de Peer Y."/>
            <person name="Friml J."/>
            <person name="Beilby M."/>
            <person name="Dolan L."/>
            <person name="Kohara Y."/>
            <person name="Sugano S."/>
            <person name="Fujiyama A."/>
            <person name="Delaux P.-M."/>
            <person name="Quint M."/>
            <person name="TheiBen G."/>
            <person name="Hagemann M."/>
            <person name="Harholt J."/>
            <person name="Dunand C."/>
            <person name="Zachgo S."/>
            <person name="Langdale J."/>
            <person name="Maumus F."/>
            <person name="Straeten D.V.D."/>
            <person name="Gould S.B."/>
            <person name="Rensing S.A."/>
        </authorList>
    </citation>
    <scope>NUCLEOTIDE SEQUENCE [LARGE SCALE GENOMIC DNA]</scope>
    <source>
        <strain evidence="3 4">S276</strain>
    </source>
</reference>
<dbReference type="Gramene" id="GBG74979">
    <property type="protein sequence ID" value="GBG74979"/>
    <property type="gene ID" value="CBR_g19492"/>
</dbReference>
<dbReference type="Pfam" id="PF02364">
    <property type="entry name" value="Glucan_synthase"/>
    <property type="match status" value="1"/>
</dbReference>
<dbReference type="STRING" id="69332.A0A388KY49"/>
<evidence type="ECO:0000259" key="1">
    <source>
        <dbReference type="Pfam" id="PF02364"/>
    </source>
</evidence>
<dbReference type="PANTHER" id="PTHR12741:SF48">
    <property type="entry name" value="1,3-BETA-GLUCAN SYNTHASE COMPONENT FKS1-RELATED"/>
    <property type="match status" value="1"/>
</dbReference>
<keyword evidence="4" id="KW-1185">Reference proteome</keyword>
<dbReference type="PANTHER" id="PTHR12741">
    <property type="entry name" value="LYST-INTERACTING PROTEIN LIP5 DOPAMINE RESPONSIVE PROTEIN DRG-1"/>
    <property type="match status" value="1"/>
</dbReference>
<dbReference type="GO" id="GO:0005886">
    <property type="term" value="C:plasma membrane"/>
    <property type="evidence" value="ECO:0007669"/>
    <property type="project" value="TreeGrafter"/>
</dbReference>
<feature type="domain" description="Glycosyl transferase 48" evidence="1">
    <location>
        <begin position="246"/>
        <end position="316"/>
    </location>
</feature>
<sequence length="369" mass="43449">MAILEDVDKYMEEIQFAQVWNEVIDSFREEDIISNQEHLIFKFPSRSGLLQVPFMDAPEKLTQWPLFLLANQVFLAMDIAAKTRSNATDIWNQICKVREMRLTVIEVYASIMYMFNQLLVDELDRWVVWWVHEDLKKAWKQGSVQKEFDLKDGLEKVYKRLVSLVESLKHVISAMSQHYHIVHLLAQVGRVAAGQWDELLREYNQRAQKLKGNPFSKLKVPLHQDLKDQLLRFYNLLTIKESVFEMPENLEARRRLTFFCNSMFMDMPSPPSVDLCRPFCVLTPYYSESVALSQKELQKMNEDGITIIFYLQKIYPGKLLSDRHWIFTLGKLLFRCTSLFKRLGLYTRSDDALWSFVCFVTDSQVVCLL</sequence>
<dbReference type="AlphaFoldDB" id="A0A388KY49"/>
<protein>
    <submittedName>
        <fullName evidence="3">Uncharacterized protein</fullName>
    </submittedName>
</protein>
<accession>A0A388KY49</accession>